<dbReference type="InterPro" id="IPR011051">
    <property type="entry name" value="RmlC_Cupin_sf"/>
</dbReference>
<evidence type="ECO:0000256" key="1">
    <source>
        <dbReference type="ARBA" id="ARBA00008416"/>
    </source>
</evidence>
<proteinExistence type="inferred from homology"/>
<sequence length="245" mass="26401">MSQTQLIRSCDRGYADHGWLKSFHSFSFADYYDPARMGFGALRVINEDRIAPGTGFGTHGHRDMEIISYVLDGELAHRDSMGNGESGAANAGVIRPGDVQRMSAGTGVLHSEFNHAKDRATHFLQIWIQPNQRGVAPGYEQKHIEAQRKRGRLALIAAPAGEASAADAVMIHANARVYAGLFDGDEQETLALPLDRLAYVHLVRGALSVNGQRLAAGDALQLQGADALLLSAGENAEVLVFDLAP</sequence>
<reference evidence="5 6" key="1">
    <citation type="submission" date="2023-06" db="EMBL/GenBank/DDBJ databases">
        <title>Pelomonas sp. APW6 16S ribosomal RNA gene genome sequencing and assembly.</title>
        <authorList>
            <person name="Woo H."/>
        </authorList>
    </citation>
    <scope>NUCLEOTIDE SEQUENCE [LARGE SCALE GENOMIC DNA]</scope>
    <source>
        <strain evidence="5 6">APW6</strain>
    </source>
</reference>
<dbReference type="RefSeq" id="WP_285984060.1">
    <property type="nucleotide sequence ID" value="NZ_JASVDS010000006.1"/>
</dbReference>
<dbReference type="Pfam" id="PF02678">
    <property type="entry name" value="Pirin"/>
    <property type="match status" value="1"/>
</dbReference>
<dbReference type="InterPro" id="IPR041602">
    <property type="entry name" value="Quercetinase_C"/>
</dbReference>
<evidence type="ECO:0000313" key="5">
    <source>
        <dbReference type="EMBL" id="MDL5033981.1"/>
    </source>
</evidence>
<accession>A0ABT7LM91</accession>
<organism evidence="5 6">
    <name type="scientific">Roseateles subflavus</name>
    <dbReference type="NCBI Taxonomy" id="3053353"/>
    <lineage>
        <taxon>Bacteria</taxon>
        <taxon>Pseudomonadati</taxon>
        <taxon>Pseudomonadota</taxon>
        <taxon>Betaproteobacteria</taxon>
        <taxon>Burkholderiales</taxon>
        <taxon>Sphaerotilaceae</taxon>
        <taxon>Roseateles</taxon>
    </lineage>
</organism>
<dbReference type="PANTHER" id="PTHR43212:SF3">
    <property type="entry name" value="QUERCETIN 2,3-DIOXYGENASE"/>
    <property type="match status" value="1"/>
</dbReference>
<comment type="caution">
    <text evidence="5">The sequence shown here is derived from an EMBL/GenBank/DDBJ whole genome shotgun (WGS) entry which is preliminary data.</text>
</comment>
<dbReference type="Gene3D" id="2.60.120.10">
    <property type="entry name" value="Jelly Rolls"/>
    <property type="match status" value="2"/>
</dbReference>
<protein>
    <submittedName>
        <fullName evidence="5">Pirin family protein</fullName>
    </submittedName>
</protein>
<dbReference type="InterPro" id="IPR003829">
    <property type="entry name" value="Pirin_N_dom"/>
</dbReference>
<name>A0ABT7LM91_9BURK</name>
<feature type="domain" description="Pirin N-terminal" evidence="3">
    <location>
        <begin position="14"/>
        <end position="128"/>
    </location>
</feature>
<dbReference type="InterPro" id="IPR012093">
    <property type="entry name" value="Pirin"/>
</dbReference>
<dbReference type="CDD" id="cd20311">
    <property type="entry name" value="cupin_Yhhw_C"/>
    <property type="match status" value="1"/>
</dbReference>
<dbReference type="InterPro" id="IPR014710">
    <property type="entry name" value="RmlC-like_jellyroll"/>
</dbReference>
<dbReference type="EMBL" id="JASVDS010000006">
    <property type="protein sequence ID" value="MDL5033981.1"/>
    <property type="molecule type" value="Genomic_DNA"/>
</dbReference>
<dbReference type="CDD" id="cd02910">
    <property type="entry name" value="cupin_Yhhw_N"/>
    <property type="match status" value="1"/>
</dbReference>
<evidence type="ECO:0000313" key="6">
    <source>
        <dbReference type="Proteomes" id="UP001238603"/>
    </source>
</evidence>
<feature type="domain" description="Quercetin 2,3-dioxygenase C-terminal cupin" evidence="4">
    <location>
        <begin position="156"/>
        <end position="243"/>
    </location>
</feature>
<dbReference type="PANTHER" id="PTHR43212">
    <property type="entry name" value="QUERCETIN 2,3-DIOXYGENASE"/>
    <property type="match status" value="1"/>
</dbReference>
<comment type="similarity">
    <text evidence="1 2">Belongs to the pirin family.</text>
</comment>
<gene>
    <name evidence="5" type="ORF">QRD43_18895</name>
</gene>
<keyword evidence="6" id="KW-1185">Reference proteome</keyword>
<evidence type="ECO:0000259" key="3">
    <source>
        <dbReference type="Pfam" id="PF02678"/>
    </source>
</evidence>
<dbReference type="Pfam" id="PF17954">
    <property type="entry name" value="Pirin_C_2"/>
    <property type="match status" value="1"/>
</dbReference>
<dbReference type="PIRSF" id="PIRSF006232">
    <property type="entry name" value="Pirin"/>
    <property type="match status" value="1"/>
</dbReference>
<dbReference type="Proteomes" id="UP001238603">
    <property type="component" value="Unassembled WGS sequence"/>
</dbReference>
<evidence type="ECO:0000259" key="4">
    <source>
        <dbReference type="Pfam" id="PF17954"/>
    </source>
</evidence>
<dbReference type="SUPFAM" id="SSF51182">
    <property type="entry name" value="RmlC-like cupins"/>
    <property type="match status" value="1"/>
</dbReference>
<evidence type="ECO:0000256" key="2">
    <source>
        <dbReference type="RuleBase" id="RU003457"/>
    </source>
</evidence>